<accession>A0ABT4JVG6</accession>
<dbReference type="SUPFAM" id="SSF55486">
    <property type="entry name" value="Metalloproteases ('zincins'), catalytic domain"/>
    <property type="match status" value="1"/>
</dbReference>
<reference evidence="1" key="1">
    <citation type="submission" date="2022-12" db="EMBL/GenBank/DDBJ databases">
        <title>Marinomonas 15G1-11 sp. nov, isolated from marine algae.</title>
        <authorList>
            <person name="Butt M."/>
            <person name="Choi D.G."/>
            <person name="Kim J.M."/>
            <person name="Lee J.K."/>
            <person name="Baek J.H."/>
            <person name="Jeon C.O."/>
        </authorList>
    </citation>
    <scope>NUCLEOTIDE SEQUENCE</scope>
    <source>
        <strain evidence="1">15G1-11</strain>
    </source>
</reference>
<proteinExistence type="predicted"/>
<dbReference type="RefSeq" id="WP_269124842.1">
    <property type="nucleotide sequence ID" value="NZ_JAPUBN010000014.1"/>
</dbReference>
<keyword evidence="2" id="KW-1185">Reference proteome</keyword>
<evidence type="ECO:0008006" key="3">
    <source>
        <dbReference type="Google" id="ProtNLM"/>
    </source>
</evidence>
<protein>
    <recommendedName>
        <fullName evidence="3">Peptidase M3A/M3B catalytic domain-containing protein</fullName>
    </recommendedName>
</protein>
<comment type="caution">
    <text evidence="1">The sequence shown here is derived from an EMBL/GenBank/DDBJ whole genome shotgun (WGS) entry which is preliminary data.</text>
</comment>
<organism evidence="1 2">
    <name type="scientific">Marinomonas phaeophyticola</name>
    <dbReference type="NCBI Taxonomy" id="3004091"/>
    <lineage>
        <taxon>Bacteria</taxon>
        <taxon>Pseudomonadati</taxon>
        <taxon>Pseudomonadota</taxon>
        <taxon>Gammaproteobacteria</taxon>
        <taxon>Oceanospirillales</taxon>
        <taxon>Oceanospirillaceae</taxon>
        <taxon>Marinomonas</taxon>
    </lineage>
</organism>
<gene>
    <name evidence="1" type="ORF">O1D97_08940</name>
</gene>
<dbReference type="InterPro" id="IPR042088">
    <property type="entry name" value="OligoPept_F_C"/>
</dbReference>
<dbReference type="Gene3D" id="1.10.1370.20">
    <property type="entry name" value="Oligoendopeptidase f, C-terminal domain"/>
    <property type="match status" value="1"/>
</dbReference>
<sequence length="344" mass="40819">MPIDSLPFWGRNLKVMIEMDLDSDSYVPYPLLPNEENIDKFKQLQHRILKDKVEENDFPKSLNLRIEMIKQCPCLIDSIASKRVFIDSHNYFNSIIPLTCQQSSLSLTNIRDIQREPWSRLHFTYIDAIQYIEAYFSNYCTDFKGLVKKAFDDGRIRFLSRKNAPSFCLDTPKGSYIQVFFTGDLESLALLAHECGHLIHQEMVRRKFVLKQEISGYQSELIALYFENHIVECVLQEMGHYRVYDTWMNRQYNEWVNWHMLLTIFELELYHLSAINRSSVAKLWMKLNQQFYPSYTDFYNGFCYEGEHSFHLFQIPFYTLVYPSAYLHSLLLDDSDVINMIMSP</sequence>
<name>A0ABT4JVG6_9GAMM</name>
<dbReference type="EMBL" id="JAPUBN010000014">
    <property type="protein sequence ID" value="MCZ2721773.1"/>
    <property type="molecule type" value="Genomic_DNA"/>
</dbReference>
<evidence type="ECO:0000313" key="1">
    <source>
        <dbReference type="EMBL" id="MCZ2721773.1"/>
    </source>
</evidence>
<dbReference type="Proteomes" id="UP001149719">
    <property type="component" value="Unassembled WGS sequence"/>
</dbReference>
<evidence type="ECO:0000313" key="2">
    <source>
        <dbReference type="Proteomes" id="UP001149719"/>
    </source>
</evidence>